<sequence length="230" mass="23224">MKKKSAIILASIVGGALVLGGVAFAVGPTFYRDNIAAKPSAEPTAAIGALGGSTLTPDQLAGTWNVAKDSTAGYRVKEVLNGTDVTVTGRTSEVTGSVEVTGTGITAGTVNVDVSSIATDSAQRDNYFRNNVVLADAHPTATFTLTSPVALPTNATTGEHSVQVTGTLELAGKTRDVTATVTAGLDGSTAKIAGSIPITFADFGMEAPSLGFVKVEPAGSVEFLLQLSHG</sequence>
<dbReference type="PANTHER" id="PTHR34406:SF1">
    <property type="entry name" value="PROTEIN YCEI"/>
    <property type="match status" value="1"/>
</dbReference>
<keyword evidence="4" id="KW-1185">Reference proteome</keyword>
<feature type="domain" description="Lipid/polyisoprenoid-binding YceI-like" evidence="2">
    <location>
        <begin position="63"/>
        <end position="228"/>
    </location>
</feature>
<evidence type="ECO:0000256" key="1">
    <source>
        <dbReference type="ARBA" id="ARBA00008812"/>
    </source>
</evidence>
<accession>A0A3L7A9B0</accession>
<dbReference type="OrthoDB" id="117810at2"/>
<evidence type="ECO:0000313" key="4">
    <source>
        <dbReference type="Proteomes" id="UP000272503"/>
    </source>
</evidence>
<dbReference type="AlphaFoldDB" id="A0A3L7A9B0"/>
<dbReference type="Pfam" id="PF04264">
    <property type="entry name" value="YceI"/>
    <property type="match status" value="1"/>
</dbReference>
<dbReference type="SUPFAM" id="SSF101874">
    <property type="entry name" value="YceI-like"/>
    <property type="match status" value="1"/>
</dbReference>
<dbReference type="InterPro" id="IPR007372">
    <property type="entry name" value="Lipid/polyisoprenoid-bd_YceI"/>
</dbReference>
<dbReference type="Gene3D" id="2.40.128.110">
    <property type="entry name" value="Lipid/polyisoprenoid-binding, YceI-like"/>
    <property type="match status" value="1"/>
</dbReference>
<name>A0A3L7A9B0_9MICO</name>
<evidence type="ECO:0000313" key="3">
    <source>
        <dbReference type="EMBL" id="RLP76919.1"/>
    </source>
</evidence>
<gene>
    <name evidence="3" type="ORF">D9V32_04625</name>
</gene>
<dbReference type="Proteomes" id="UP000272503">
    <property type="component" value="Unassembled WGS sequence"/>
</dbReference>
<protein>
    <submittedName>
        <fullName evidence="3">YceI family protein</fullName>
    </submittedName>
</protein>
<proteinExistence type="inferred from homology"/>
<evidence type="ECO:0000259" key="2">
    <source>
        <dbReference type="SMART" id="SM00867"/>
    </source>
</evidence>
<dbReference type="PANTHER" id="PTHR34406">
    <property type="entry name" value="PROTEIN YCEI"/>
    <property type="match status" value="1"/>
</dbReference>
<comment type="caution">
    <text evidence="3">The sequence shown here is derived from an EMBL/GenBank/DDBJ whole genome shotgun (WGS) entry which is preliminary data.</text>
</comment>
<dbReference type="SMART" id="SM00867">
    <property type="entry name" value="YceI"/>
    <property type="match status" value="1"/>
</dbReference>
<dbReference type="RefSeq" id="WP_121647728.1">
    <property type="nucleotide sequence ID" value="NZ_RCUX01000003.1"/>
</dbReference>
<comment type="similarity">
    <text evidence="1">Belongs to the UPF0312 family.</text>
</comment>
<organism evidence="3 4">
    <name type="scientific">Mycetocola tolaasinivorans</name>
    <dbReference type="NCBI Taxonomy" id="76635"/>
    <lineage>
        <taxon>Bacteria</taxon>
        <taxon>Bacillati</taxon>
        <taxon>Actinomycetota</taxon>
        <taxon>Actinomycetes</taxon>
        <taxon>Micrococcales</taxon>
        <taxon>Microbacteriaceae</taxon>
        <taxon>Mycetocola</taxon>
    </lineage>
</organism>
<dbReference type="InterPro" id="IPR036761">
    <property type="entry name" value="TTHA0802/YceI-like_sf"/>
</dbReference>
<dbReference type="EMBL" id="RCUX01000003">
    <property type="protein sequence ID" value="RLP76919.1"/>
    <property type="molecule type" value="Genomic_DNA"/>
</dbReference>
<reference evidence="3 4" key="1">
    <citation type="submission" date="2018-10" db="EMBL/GenBank/DDBJ databases">
        <authorList>
            <person name="Li J."/>
        </authorList>
    </citation>
    <scope>NUCLEOTIDE SEQUENCE [LARGE SCALE GENOMIC DNA]</scope>
    <source>
        <strain evidence="3 4">IF 016277</strain>
    </source>
</reference>